<dbReference type="EMBL" id="UZAM01008436">
    <property type="protein sequence ID" value="VDP04954.1"/>
    <property type="molecule type" value="Genomic_DNA"/>
</dbReference>
<feature type="compositionally biased region" description="Low complexity" evidence="1">
    <location>
        <begin position="751"/>
        <end position="773"/>
    </location>
</feature>
<dbReference type="WBParaSite" id="SBAD_0000481101-mRNA-1">
    <property type="protein sequence ID" value="SBAD_0000481101-mRNA-1"/>
    <property type="gene ID" value="SBAD_0000481101"/>
</dbReference>
<feature type="region of interest" description="Disordered" evidence="1">
    <location>
        <begin position="519"/>
        <end position="695"/>
    </location>
</feature>
<feature type="compositionally biased region" description="Basic and acidic residues" evidence="1">
    <location>
        <begin position="648"/>
        <end position="665"/>
    </location>
</feature>
<feature type="compositionally biased region" description="Polar residues" evidence="1">
    <location>
        <begin position="666"/>
        <end position="689"/>
    </location>
</feature>
<dbReference type="SMART" id="SM00735">
    <property type="entry name" value="ZM"/>
    <property type="match status" value="1"/>
</dbReference>
<evidence type="ECO:0000256" key="2">
    <source>
        <dbReference type="SAM" id="SignalP"/>
    </source>
</evidence>
<name>A0A183ILX0_9BILA</name>
<feature type="compositionally biased region" description="Low complexity" evidence="1">
    <location>
        <begin position="604"/>
        <end position="619"/>
    </location>
</feature>
<dbReference type="InterPro" id="IPR031847">
    <property type="entry name" value="PDLI1-4/Zasp-like_mid"/>
</dbReference>
<feature type="compositionally biased region" description="Basic and acidic residues" evidence="1">
    <location>
        <begin position="572"/>
        <end position="586"/>
    </location>
</feature>
<reference evidence="6" key="1">
    <citation type="submission" date="2016-06" db="UniProtKB">
        <authorList>
            <consortium name="WormBaseParasite"/>
        </authorList>
    </citation>
    <scope>IDENTIFICATION</scope>
</reference>
<accession>A0A183ILX0</accession>
<reference evidence="4 5" key="2">
    <citation type="submission" date="2018-11" db="EMBL/GenBank/DDBJ databases">
        <authorList>
            <consortium name="Pathogen Informatics"/>
        </authorList>
    </citation>
    <scope>NUCLEOTIDE SEQUENCE [LARGE SCALE GENOMIC DNA]</scope>
</reference>
<dbReference type="Pfam" id="PF15936">
    <property type="entry name" value="DUF4749"/>
    <property type="match status" value="1"/>
</dbReference>
<feature type="region of interest" description="Disordered" evidence="1">
    <location>
        <begin position="169"/>
        <end position="188"/>
    </location>
</feature>
<feature type="domain" description="Zasp-like motif" evidence="3">
    <location>
        <begin position="118"/>
        <end position="143"/>
    </location>
</feature>
<feature type="chain" id="PRO_5043140108" evidence="2">
    <location>
        <begin position="19"/>
        <end position="789"/>
    </location>
</feature>
<dbReference type="AlphaFoldDB" id="A0A183ILX0"/>
<evidence type="ECO:0000313" key="5">
    <source>
        <dbReference type="Proteomes" id="UP000270296"/>
    </source>
</evidence>
<keyword evidence="5" id="KW-1185">Reference proteome</keyword>
<feature type="region of interest" description="Disordered" evidence="1">
    <location>
        <begin position="306"/>
        <end position="337"/>
    </location>
</feature>
<evidence type="ECO:0000259" key="3">
    <source>
        <dbReference type="SMART" id="SM00735"/>
    </source>
</evidence>
<protein>
    <submittedName>
        <fullName evidence="6">ZM domain-containing protein</fullName>
    </submittedName>
</protein>
<evidence type="ECO:0000256" key="1">
    <source>
        <dbReference type="SAM" id="MobiDB-lite"/>
    </source>
</evidence>
<feature type="region of interest" description="Disordered" evidence="1">
    <location>
        <begin position="751"/>
        <end position="779"/>
    </location>
</feature>
<evidence type="ECO:0000313" key="6">
    <source>
        <dbReference type="WBParaSite" id="SBAD_0000481101-mRNA-1"/>
    </source>
</evidence>
<feature type="region of interest" description="Disordered" evidence="1">
    <location>
        <begin position="42"/>
        <end position="75"/>
    </location>
</feature>
<gene>
    <name evidence="4" type="ORF">SBAD_LOCUS4614</name>
</gene>
<feature type="signal peptide" evidence="2">
    <location>
        <begin position="1"/>
        <end position="18"/>
    </location>
</feature>
<sequence>KNFIKLCISYFRFISLWCFFQEQSARQATLAVPLKIEVNNDDDQAFSPESTKRDKKPFTYFSGGKAPDLSGRPSPSIIRKTNTLTGGPQVPRTLPIVPDLQYSENPSPQQQPAKDMATLTHQQYNSPMALYSKENIQEVLQQSADGPRPFRADAGKYDLTHSQTYQLVHEQDQISPRHSARYEDSSGSEYPRYKGYVDANLQSPSFRRLQYMTGVESESDTEAKVVEHHPDFTGGSAVKHEVYEEEATRREAPAKASVYSHSAGGQAEEVSDYDHPLDAQFTQKILEAEKPKVPVEAPPVWARTAQAKHAKWQSSNEARGQQQEVVAQQSRPRSEVDRWQKSYQYEEYQPAAVEAKGSLQRASSQSRATETKPYQEKSRGYYSLRSSKDHWLKPYVAPNVTTFRSTGAGASKGKTVLGYSESTEAKKPLEFGTFYGPGEKTTYSSSTTTTVRKSETLPRTYGASQVAPVGYAPKKQVTISSLVSGEAEKPSYVTEEVPPWHKHAEYKRTVWEKKRTAIDPDQQQKPAIAGERPSWTQKAAEKQISWEVHGNHIDPRTHRPPPPEGTGPQWTKKAEKTHSIWQHEADAWLQKKQMEDELSNRGYSAQYSTKTTTRTSAPTTTPPSTPAAAGSVPAYHDDASPPWRQKKVPHERVSGSEDEVSRYHDLTTSISQTTAQTPRGETKSKTSGSYIDPEGHTVDYVKEAYTTVDPGKEFSMLTEEQRKVLEEPLEPGVISRHVTTKYYKKATYTSTSTTTTTQAPPIASQSSSSATSIGMNGPAGQMGVGVTQF</sequence>
<keyword evidence="2" id="KW-0732">Signal</keyword>
<proteinExistence type="predicted"/>
<dbReference type="OrthoDB" id="5919374at2759"/>
<organism evidence="6">
    <name type="scientific">Soboliphyme baturini</name>
    <dbReference type="NCBI Taxonomy" id="241478"/>
    <lineage>
        <taxon>Eukaryota</taxon>
        <taxon>Metazoa</taxon>
        <taxon>Ecdysozoa</taxon>
        <taxon>Nematoda</taxon>
        <taxon>Enoplea</taxon>
        <taxon>Dorylaimia</taxon>
        <taxon>Dioctophymatida</taxon>
        <taxon>Dioctophymatoidea</taxon>
        <taxon>Soboliphymatidae</taxon>
        <taxon>Soboliphyme</taxon>
    </lineage>
</organism>
<dbReference type="InterPro" id="IPR006643">
    <property type="entry name" value="Zasp-like_motif"/>
</dbReference>
<dbReference type="Proteomes" id="UP000270296">
    <property type="component" value="Unassembled WGS sequence"/>
</dbReference>
<feature type="region of interest" description="Disordered" evidence="1">
    <location>
        <begin position="356"/>
        <end position="380"/>
    </location>
</feature>
<evidence type="ECO:0000313" key="4">
    <source>
        <dbReference type="EMBL" id="VDP04954.1"/>
    </source>
</evidence>
<feature type="compositionally biased region" description="Polar residues" evidence="1">
    <location>
        <begin position="312"/>
        <end position="331"/>
    </location>
</feature>
<feature type="compositionally biased region" description="Basic and acidic residues" evidence="1">
    <location>
        <begin position="369"/>
        <end position="379"/>
    </location>
</feature>